<dbReference type="STRING" id="56193.YP76_02760"/>
<dbReference type="RefSeq" id="WP_046762055.1">
    <property type="nucleotide sequence ID" value="NZ_LBIC01000001.1"/>
</dbReference>
<proteinExistence type="predicted"/>
<dbReference type="GO" id="GO:0004190">
    <property type="term" value="F:aspartic-type endopeptidase activity"/>
    <property type="evidence" value="ECO:0007669"/>
    <property type="project" value="InterPro"/>
</dbReference>
<dbReference type="SUPFAM" id="SSF50630">
    <property type="entry name" value="Acid proteases"/>
    <property type="match status" value="2"/>
</dbReference>
<dbReference type="PATRIC" id="fig|56193.3.peg.565"/>
<gene>
    <name evidence="2" type="ORF">YP76_02760</name>
</gene>
<evidence type="ECO:0000256" key="1">
    <source>
        <dbReference type="SAM" id="SignalP"/>
    </source>
</evidence>
<accession>A0A0M3ATT8</accession>
<keyword evidence="3" id="KW-1185">Reference proteome</keyword>
<evidence type="ECO:0008006" key="4">
    <source>
        <dbReference type="Google" id="ProtNLM"/>
    </source>
</evidence>
<sequence length="318" mass="34110">MGRLRAALGIAVAIASPPLAAQDRPAPDSDEPPAVVRTVPSSDTRITIPIRIDGKGPWNFVVDTGSQRTVIARDLAERLALPVRARVTVISMTGQAEVNTVAVPRLGFGKTVVDDIEAPVLEGENIGAPGLLGLDGLHAKRLLLNFRTGRMEISNSKQSWRDPNAIIVEARRRKGQLILLDSDVNGTKVSIILDTGTSISVGNMALMNKLVRKRKAPALNLVALTSVTGETLAGQLGLIDRVRMGGVTLKNTPVMFADARPFAELDLQDKPALLLGIDALKIFDRVAIDFGRGKVDFLLPDTGLLDRTRFAATRRQAG</sequence>
<comment type="caution">
    <text evidence="2">The sequence shown here is derived from an EMBL/GenBank/DDBJ whole genome shotgun (WGS) entry which is preliminary data.</text>
</comment>
<feature type="chain" id="PRO_5005650621" description="Peptidase A2 domain-containing protein" evidence="1">
    <location>
        <begin position="22"/>
        <end position="318"/>
    </location>
</feature>
<dbReference type="Gene3D" id="2.40.70.10">
    <property type="entry name" value="Acid Proteases"/>
    <property type="match status" value="2"/>
</dbReference>
<dbReference type="InterPro" id="IPR021109">
    <property type="entry name" value="Peptidase_aspartic_dom_sf"/>
</dbReference>
<keyword evidence="1" id="KW-0732">Signal</keyword>
<dbReference type="PROSITE" id="PS00141">
    <property type="entry name" value="ASP_PROTEASE"/>
    <property type="match status" value="2"/>
</dbReference>
<reference evidence="2 3" key="1">
    <citation type="submission" date="2015-04" db="EMBL/GenBank/DDBJ databases">
        <title>Genome sequence of aromatic hydrocarbons-degrading Sphingobium chungbukense DJ77.</title>
        <authorList>
            <person name="Kim Y.-C."/>
            <person name="Chae J.-C."/>
        </authorList>
    </citation>
    <scope>NUCLEOTIDE SEQUENCE [LARGE SCALE GENOMIC DNA]</scope>
    <source>
        <strain evidence="2 3">DJ77</strain>
    </source>
</reference>
<dbReference type="Proteomes" id="UP000033874">
    <property type="component" value="Unassembled WGS sequence"/>
</dbReference>
<feature type="signal peptide" evidence="1">
    <location>
        <begin position="1"/>
        <end position="21"/>
    </location>
</feature>
<dbReference type="GO" id="GO:0006508">
    <property type="term" value="P:proteolysis"/>
    <property type="evidence" value="ECO:0007669"/>
    <property type="project" value="InterPro"/>
</dbReference>
<organism evidence="2 3">
    <name type="scientific">Sphingobium chungbukense</name>
    <dbReference type="NCBI Taxonomy" id="56193"/>
    <lineage>
        <taxon>Bacteria</taxon>
        <taxon>Pseudomonadati</taxon>
        <taxon>Pseudomonadota</taxon>
        <taxon>Alphaproteobacteria</taxon>
        <taxon>Sphingomonadales</taxon>
        <taxon>Sphingomonadaceae</taxon>
        <taxon>Sphingobium</taxon>
    </lineage>
</organism>
<dbReference type="InterPro" id="IPR034122">
    <property type="entry name" value="Retropepsin-like_bacterial"/>
</dbReference>
<dbReference type="InterPro" id="IPR001969">
    <property type="entry name" value="Aspartic_peptidase_AS"/>
</dbReference>
<dbReference type="CDD" id="cd05483">
    <property type="entry name" value="retropepsin_like_bacteria"/>
    <property type="match status" value="1"/>
</dbReference>
<dbReference type="Pfam" id="PF13650">
    <property type="entry name" value="Asp_protease_2"/>
    <property type="match status" value="2"/>
</dbReference>
<evidence type="ECO:0000313" key="2">
    <source>
        <dbReference type="EMBL" id="KKW93612.1"/>
    </source>
</evidence>
<dbReference type="AlphaFoldDB" id="A0A0M3ATT8"/>
<dbReference type="EMBL" id="LBIC01000001">
    <property type="protein sequence ID" value="KKW93612.1"/>
    <property type="molecule type" value="Genomic_DNA"/>
</dbReference>
<evidence type="ECO:0000313" key="3">
    <source>
        <dbReference type="Proteomes" id="UP000033874"/>
    </source>
</evidence>
<name>A0A0M3ATT8_9SPHN</name>
<protein>
    <recommendedName>
        <fullName evidence="4">Peptidase A2 domain-containing protein</fullName>
    </recommendedName>
</protein>